<proteinExistence type="predicted"/>
<dbReference type="InterPro" id="IPR014710">
    <property type="entry name" value="RmlC-like_jellyroll"/>
</dbReference>
<gene>
    <name evidence="3" type="ORF">OXPF_15920</name>
</gene>
<evidence type="ECO:0000259" key="2">
    <source>
        <dbReference type="Pfam" id="PF07883"/>
    </source>
</evidence>
<evidence type="ECO:0000256" key="1">
    <source>
        <dbReference type="ARBA" id="ARBA00022723"/>
    </source>
</evidence>
<dbReference type="Gene3D" id="2.60.120.10">
    <property type="entry name" value="Jelly Rolls"/>
    <property type="match status" value="1"/>
</dbReference>
<feature type="domain" description="Cupin type-2" evidence="2">
    <location>
        <begin position="39"/>
        <end position="106"/>
    </location>
</feature>
<sequence length="125" mass="13886">MKIVNYLDIEGMEFPAGRRTRVVVGPNGALEAEHFVQGMVVIYPGGSVPLHDHAEEEVYFIVSGSGEMTVGEETVAVKEGDAVYITPTLPHLLKNTGKDDMKMMFTYAPKKIADHWEQEKQGHLK</sequence>
<dbReference type="OrthoDB" id="9797047at2"/>
<dbReference type="GO" id="GO:0046872">
    <property type="term" value="F:metal ion binding"/>
    <property type="evidence" value="ECO:0007669"/>
    <property type="project" value="UniProtKB-KW"/>
</dbReference>
<dbReference type="PANTHER" id="PTHR35848">
    <property type="entry name" value="OXALATE-BINDING PROTEIN"/>
    <property type="match status" value="1"/>
</dbReference>
<dbReference type="RefSeq" id="WP_054874664.1">
    <property type="nucleotide sequence ID" value="NZ_LKET01000029.1"/>
</dbReference>
<organism evidence="3 4">
    <name type="scientific">Oxobacter pfennigii</name>
    <dbReference type="NCBI Taxonomy" id="36849"/>
    <lineage>
        <taxon>Bacteria</taxon>
        <taxon>Bacillati</taxon>
        <taxon>Bacillota</taxon>
        <taxon>Clostridia</taxon>
        <taxon>Eubacteriales</taxon>
        <taxon>Clostridiaceae</taxon>
        <taxon>Oxobacter</taxon>
    </lineage>
</organism>
<dbReference type="SUPFAM" id="SSF51182">
    <property type="entry name" value="RmlC-like cupins"/>
    <property type="match status" value="1"/>
</dbReference>
<dbReference type="AlphaFoldDB" id="A0A0P8W756"/>
<accession>A0A0P8W756</accession>
<evidence type="ECO:0000313" key="4">
    <source>
        <dbReference type="Proteomes" id="UP000050326"/>
    </source>
</evidence>
<reference evidence="3 4" key="1">
    <citation type="submission" date="2015-09" db="EMBL/GenBank/DDBJ databases">
        <title>Genome sequence of Oxobacter pfennigii DSM 3222.</title>
        <authorList>
            <person name="Poehlein A."/>
            <person name="Bengelsdorf F.R."/>
            <person name="Schiel-Bengelsdorf B."/>
            <person name="Duerre P."/>
            <person name="Daniel R."/>
        </authorList>
    </citation>
    <scope>NUCLEOTIDE SEQUENCE [LARGE SCALE GENOMIC DNA]</scope>
    <source>
        <strain evidence="3 4">DSM 3222</strain>
    </source>
</reference>
<dbReference type="Pfam" id="PF07883">
    <property type="entry name" value="Cupin_2"/>
    <property type="match status" value="1"/>
</dbReference>
<keyword evidence="1" id="KW-0479">Metal-binding</keyword>
<protein>
    <recommendedName>
        <fullName evidence="2">Cupin type-2 domain-containing protein</fullName>
    </recommendedName>
</protein>
<dbReference type="STRING" id="36849.OXPF_15920"/>
<comment type="caution">
    <text evidence="3">The sequence shown here is derived from an EMBL/GenBank/DDBJ whole genome shotgun (WGS) entry which is preliminary data.</text>
</comment>
<dbReference type="InterPro" id="IPR013096">
    <property type="entry name" value="Cupin_2"/>
</dbReference>
<dbReference type="EMBL" id="LKET01000029">
    <property type="protein sequence ID" value="KPU44509.1"/>
    <property type="molecule type" value="Genomic_DNA"/>
</dbReference>
<evidence type="ECO:0000313" key="3">
    <source>
        <dbReference type="EMBL" id="KPU44509.1"/>
    </source>
</evidence>
<dbReference type="InterPro" id="IPR011051">
    <property type="entry name" value="RmlC_Cupin_sf"/>
</dbReference>
<dbReference type="Proteomes" id="UP000050326">
    <property type="component" value="Unassembled WGS sequence"/>
</dbReference>
<keyword evidence="4" id="KW-1185">Reference proteome</keyword>
<dbReference type="PANTHER" id="PTHR35848:SF6">
    <property type="entry name" value="CUPIN TYPE-2 DOMAIN-CONTAINING PROTEIN"/>
    <property type="match status" value="1"/>
</dbReference>
<dbReference type="InterPro" id="IPR051610">
    <property type="entry name" value="GPI/OXD"/>
</dbReference>
<name>A0A0P8W756_9CLOT</name>